<comment type="caution">
    <text evidence="3">The sequence shown here is derived from an EMBL/GenBank/DDBJ whole genome shotgun (WGS) entry which is preliminary data.</text>
</comment>
<dbReference type="PANTHER" id="PTHR22801:SF63">
    <property type="entry name" value="C-TYPE LECTIN DOMAIN-CONTAINING PROTEIN"/>
    <property type="match status" value="1"/>
</dbReference>
<feature type="signal peptide" evidence="1">
    <location>
        <begin position="1"/>
        <end position="16"/>
    </location>
</feature>
<evidence type="ECO:0000256" key="1">
    <source>
        <dbReference type="SAM" id="SignalP"/>
    </source>
</evidence>
<evidence type="ECO:0000259" key="2">
    <source>
        <dbReference type="PROSITE" id="PS50041"/>
    </source>
</evidence>
<evidence type="ECO:0000313" key="3">
    <source>
        <dbReference type="EMBL" id="KAK3713548.1"/>
    </source>
</evidence>
<reference evidence="3" key="1">
    <citation type="journal article" date="2023" name="G3 (Bethesda)">
        <title>A reference genome for the long-term kleptoplast-retaining sea slug Elysia crispata morphotype clarki.</title>
        <authorList>
            <person name="Eastman K.E."/>
            <person name="Pendleton A.L."/>
            <person name="Shaikh M.A."/>
            <person name="Suttiyut T."/>
            <person name="Ogas R."/>
            <person name="Tomko P."/>
            <person name="Gavelis G."/>
            <person name="Widhalm J.R."/>
            <person name="Wisecaver J.H."/>
        </authorList>
    </citation>
    <scope>NUCLEOTIDE SEQUENCE</scope>
    <source>
        <strain evidence="3">ECLA1</strain>
    </source>
</reference>
<dbReference type="SUPFAM" id="SSF56436">
    <property type="entry name" value="C-type lectin-like"/>
    <property type="match status" value="1"/>
</dbReference>
<dbReference type="Proteomes" id="UP001283361">
    <property type="component" value="Unassembled WGS sequence"/>
</dbReference>
<protein>
    <recommendedName>
        <fullName evidence="2">C-type lectin domain-containing protein</fullName>
    </recommendedName>
</protein>
<dbReference type="PROSITE" id="PS50041">
    <property type="entry name" value="C_TYPE_LECTIN_2"/>
    <property type="match status" value="1"/>
</dbReference>
<dbReference type="Pfam" id="PF00059">
    <property type="entry name" value="Lectin_C"/>
    <property type="match status" value="1"/>
</dbReference>
<keyword evidence="1" id="KW-0732">Signal</keyword>
<dbReference type="Gene3D" id="3.10.100.10">
    <property type="entry name" value="Mannose-Binding Protein A, subunit A"/>
    <property type="match status" value="1"/>
</dbReference>
<feature type="chain" id="PRO_5042034832" description="C-type lectin domain-containing protein" evidence="1">
    <location>
        <begin position="17"/>
        <end position="251"/>
    </location>
</feature>
<dbReference type="InterPro" id="IPR016186">
    <property type="entry name" value="C-type_lectin-like/link_sf"/>
</dbReference>
<dbReference type="EMBL" id="JAWDGP010007559">
    <property type="protein sequence ID" value="KAK3713548.1"/>
    <property type="molecule type" value="Genomic_DNA"/>
</dbReference>
<feature type="domain" description="C-type lectin" evidence="2">
    <location>
        <begin position="128"/>
        <end position="249"/>
    </location>
</feature>
<dbReference type="InterPro" id="IPR001304">
    <property type="entry name" value="C-type_lectin-like"/>
</dbReference>
<organism evidence="3 4">
    <name type="scientific">Elysia crispata</name>
    <name type="common">lettuce slug</name>
    <dbReference type="NCBI Taxonomy" id="231223"/>
    <lineage>
        <taxon>Eukaryota</taxon>
        <taxon>Metazoa</taxon>
        <taxon>Spiralia</taxon>
        <taxon>Lophotrochozoa</taxon>
        <taxon>Mollusca</taxon>
        <taxon>Gastropoda</taxon>
        <taxon>Heterobranchia</taxon>
        <taxon>Euthyneura</taxon>
        <taxon>Panpulmonata</taxon>
        <taxon>Sacoglossa</taxon>
        <taxon>Placobranchoidea</taxon>
        <taxon>Plakobranchidae</taxon>
        <taxon>Elysia</taxon>
    </lineage>
</organism>
<proteinExistence type="predicted"/>
<dbReference type="SMART" id="SM00034">
    <property type="entry name" value="CLECT"/>
    <property type="match status" value="1"/>
</dbReference>
<evidence type="ECO:0000313" key="4">
    <source>
        <dbReference type="Proteomes" id="UP001283361"/>
    </source>
</evidence>
<dbReference type="InterPro" id="IPR016187">
    <property type="entry name" value="CTDL_fold"/>
</dbReference>
<keyword evidence="4" id="KW-1185">Reference proteome</keyword>
<name>A0AAE1CMB1_9GAST</name>
<accession>A0AAE1CMB1</accession>
<gene>
    <name evidence="3" type="ORF">RRG08_005985</name>
</gene>
<dbReference type="InterPro" id="IPR050801">
    <property type="entry name" value="Ca-Dep_Lectins_ImmuneDev"/>
</dbReference>
<dbReference type="AlphaFoldDB" id="A0AAE1CMB1"/>
<sequence length="251" mass="28400">MALSTLWILFAFLVIGFKSEQRQLYLAQTTGQECQTLQIGEAVSAPTPSSCFMDCMTRFADECQSIVFNAETQNCVPGTNAFRPLGNLNTSIPSNDSLDTIFYAVQPIPACNTNDNFALYTYCGTTVCLRLSTSKIEYDLAKADCDQLSTRSRLFLPKSAARFSVFFYVGLTYVQQNTWVPLSDRDEENTWVWEDGDLVTEQQSSWVWIPGYPISWGEEDCAEVRHRDYPGLFGSNDCSCTLKKFYMCEPY</sequence>
<dbReference type="PANTHER" id="PTHR22801">
    <property type="entry name" value="LITHOSTATHINE"/>
    <property type="match status" value="1"/>
</dbReference>